<feature type="region of interest" description="Disordered" evidence="1">
    <location>
        <begin position="1"/>
        <end position="32"/>
    </location>
</feature>
<protein>
    <submittedName>
        <fullName evidence="2">Uncharacterized protein</fullName>
    </submittedName>
</protein>
<evidence type="ECO:0000313" key="3">
    <source>
        <dbReference type="Proteomes" id="UP000053477"/>
    </source>
</evidence>
<accession>A0A0H2RNE4</accession>
<reference evidence="2 3" key="1">
    <citation type="submission" date="2015-04" db="EMBL/GenBank/DDBJ databases">
        <title>Complete genome sequence of Schizopora paradoxa KUC8140, a cosmopolitan wood degrader in East Asia.</title>
        <authorList>
            <consortium name="DOE Joint Genome Institute"/>
            <person name="Min B."/>
            <person name="Park H."/>
            <person name="Jang Y."/>
            <person name="Kim J.-J."/>
            <person name="Kim K.H."/>
            <person name="Pangilinan J."/>
            <person name="Lipzen A."/>
            <person name="Riley R."/>
            <person name="Grigoriev I.V."/>
            <person name="Spatafora J.W."/>
            <person name="Choi I.-G."/>
        </authorList>
    </citation>
    <scope>NUCLEOTIDE SEQUENCE [LARGE SCALE GENOMIC DNA]</scope>
    <source>
        <strain evidence="2 3">KUC8140</strain>
    </source>
</reference>
<keyword evidence="3" id="KW-1185">Reference proteome</keyword>
<name>A0A0H2RNE4_9AGAM</name>
<dbReference type="EMBL" id="KQ086212">
    <property type="protein sequence ID" value="KLO06376.1"/>
    <property type="molecule type" value="Genomic_DNA"/>
</dbReference>
<gene>
    <name evidence="2" type="ORF">SCHPADRAFT_933110</name>
</gene>
<feature type="compositionally biased region" description="Polar residues" evidence="1">
    <location>
        <begin position="12"/>
        <end position="32"/>
    </location>
</feature>
<organism evidence="2 3">
    <name type="scientific">Schizopora paradoxa</name>
    <dbReference type="NCBI Taxonomy" id="27342"/>
    <lineage>
        <taxon>Eukaryota</taxon>
        <taxon>Fungi</taxon>
        <taxon>Dikarya</taxon>
        <taxon>Basidiomycota</taxon>
        <taxon>Agaricomycotina</taxon>
        <taxon>Agaricomycetes</taxon>
        <taxon>Hymenochaetales</taxon>
        <taxon>Schizoporaceae</taxon>
        <taxon>Schizopora</taxon>
    </lineage>
</organism>
<dbReference type="Proteomes" id="UP000053477">
    <property type="component" value="Unassembled WGS sequence"/>
</dbReference>
<sequence>MHRRSDSISWFPRNSIQRSPSPTSALQTASVPNSPTRAFHKRFSDSVVLSLAKTTPILLFSPKQVSNQIRRICLHDQTALFQRHADFQRDSCDSTSRISEKDMRSLRSLCSKLLNFTSRGEGGFYMKAAKNEALALAVRDPLIYTTFQALLRDKRDDSALFNIETGIVESFSDSEQSRYVYWIWSIFFTSLDRMDHDITETCSDELKKTLSGLDLIASYYLACALTLEIKGWGRMLLLDLWEHFVEVLARIDINEQCHLTTSFPGVPFERKVLAADEENEEEI</sequence>
<evidence type="ECO:0000256" key="1">
    <source>
        <dbReference type="SAM" id="MobiDB-lite"/>
    </source>
</evidence>
<dbReference type="InParanoid" id="A0A0H2RNE4"/>
<proteinExistence type="predicted"/>
<dbReference type="AlphaFoldDB" id="A0A0H2RNE4"/>
<evidence type="ECO:0000313" key="2">
    <source>
        <dbReference type="EMBL" id="KLO06376.1"/>
    </source>
</evidence>